<keyword evidence="3" id="KW-0663">Pyridoxal phosphate</keyword>
<dbReference type="Proteomes" id="UP000502823">
    <property type="component" value="Unassembled WGS sequence"/>
</dbReference>
<dbReference type="GO" id="GO:0006567">
    <property type="term" value="P:L-threonine catabolic process"/>
    <property type="evidence" value="ECO:0007669"/>
    <property type="project" value="TreeGrafter"/>
</dbReference>
<comment type="cofactor">
    <cofactor evidence="1">
        <name>pyridoxal 5'-phosphate</name>
        <dbReference type="ChEBI" id="CHEBI:597326"/>
    </cofactor>
</comment>
<dbReference type="AlphaFoldDB" id="A0A6L2PVR9"/>
<dbReference type="GO" id="GO:0003941">
    <property type="term" value="F:L-serine ammonia-lyase activity"/>
    <property type="evidence" value="ECO:0007669"/>
    <property type="project" value="TreeGrafter"/>
</dbReference>
<evidence type="ECO:0000313" key="9">
    <source>
        <dbReference type="Proteomes" id="UP000502823"/>
    </source>
</evidence>
<protein>
    <recommendedName>
        <fullName evidence="5">L-serine deaminase</fullName>
    </recommendedName>
    <alternativeName>
        <fullName evidence="6">L-threonine dehydratase</fullName>
    </alternativeName>
</protein>
<name>A0A6L2PVR9_COPFO</name>
<dbReference type="PANTHER" id="PTHR48078">
    <property type="entry name" value="THREONINE DEHYDRATASE, MITOCHONDRIAL-RELATED"/>
    <property type="match status" value="1"/>
</dbReference>
<evidence type="ECO:0000256" key="4">
    <source>
        <dbReference type="ARBA" id="ARBA00023239"/>
    </source>
</evidence>
<dbReference type="Gene3D" id="3.40.50.1100">
    <property type="match status" value="2"/>
</dbReference>
<dbReference type="Pfam" id="PF00291">
    <property type="entry name" value="PALP"/>
    <property type="match status" value="1"/>
</dbReference>
<dbReference type="InterPro" id="IPR044561">
    <property type="entry name" value="ACT_ThrD-II-like"/>
</dbReference>
<evidence type="ECO:0000256" key="1">
    <source>
        <dbReference type="ARBA" id="ARBA00001933"/>
    </source>
</evidence>
<evidence type="ECO:0000313" key="8">
    <source>
        <dbReference type="EMBL" id="GFG35730.1"/>
    </source>
</evidence>
<comment type="caution">
    <text evidence="8">The sequence shown here is derived from an EMBL/GenBank/DDBJ whole genome shotgun (WGS) entry which is preliminary data.</text>
</comment>
<gene>
    <name evidence="8" type="ORF">Cfor_05189</name>
</gene>
<sequence>MYTLYHLKVRGQENTWAKTNYNCIFQVTQDEISDPMCSSTCPTQVHFEDITSAAFKIKSGVLKSHLSKLTGMEVFLKKDFLQYTGSFKERGACYALLMLSEQQKRKGVISASLGNHALALSYHGHKLNIPVTVVMPIVAPIMKIQMCQQHGANVVVQGKDMGEAKRIALQLSKEKNLVYINGYDHPHIIAGQGTLGLEIAEQVSDVDAVVVPVGGGGLIAGVALAIKTLYPKTTVIGVESERCASFSRALKAGKPVYTPIESTLADGLAVPMVGYNAFATAAPLIDKMEEWIAIAILRLVELEKCVVEGAGAAGLAAILAGHLDELKGKKVVLPLCGGNIDTTVLGRCLDRGLACDGRLLKFSVTVSDRPGGIAELCRHMAAIGISIKDIMHERAWIQSDIFSVEVKVVCETRDIEHANMLKDMLHKNYKDVAFGEIPSPTLLGAENVQLPHHM</sequence>
<accession>A0A6L2PVR9</accession>
<dbReference type="GO" id="GO:0004794">
    <property type="term" value="F:threonine deaminase activity"/>
    <property type="evidence" value="ECO:0007669"/>
    <property type="project" value="TreeGrafter"/>
</dbReference>
<dbReference type="CDD" id="cd01562">
    <property type="entry name" value="Thr-dehyd"/>
    <property type="match status" value="1"/>
</dbReference>
<dbReference type="InterPro" id="IPR001926">
    <property type="entry name" value="TrpB-like_PALP"/>
</dbReference>
<evidence type="ECO:0000256" key="6">
    <source>
        <dbReference type="ARBA" id="ARBA00042605"/>
    </source>
</evidence>
<evidence type="ECO:0000259" key="7">
    <source>
        <dbReference type="Pfam" id="PF00291"/>
    </source>
</evidence>
<dbReference type="CDD" id="cd04886">
    <property type="entry name" value="ACT_ThrD-II-like"/>
    <property type="match status" value="1"/>
</dbReference>
<keyword evidence="9" id="KW-1185">Reference proteome</keyword>
<dbReference type="GO" id="GO:0006565">
    <property type="term" value="P:L-serine catabolic process"/>
    <property type="evidence" value="ECO:0007669"/>
    <property type="project" value="TreeGrafter"/>
</dbReference>
<evidence type="ECO:0000256" key="5">
    <source>
        <dbReference type="ARBA" id="ARBA00041766"/>
    </source>
</evidence>
<dbReference type="FunCoup" id="A0A6L2PVR9">
    <property type="interactions" value="217"/>
</dbReference>
<dbReference type="InterPro" id="IPR050147">
    <property type="entry name" value="Ser/Thr_Dehydratase"/>
</dbReference>
<reference evidence="9" key="1">
    <citation type="submission" date="2020-01" db="EMBL/GenBank/DDBJ databases">
        <title>Draft genome sequence of the Termite Coptotermes fromosanus.</title>
        <authorList>
            <person name="Itakura S."/>
            <person name="Yosikawa Y."/>
            <person name="Umezawa K."/>
        </authorList>
    </citation>
    <scope>NUCLEOTIDE SEQUENCE [LARGE SCALE GENOMIC DNA]</scope>
</reference>
<dbReference type="FunFam" id="3.40.50.1100:FF:000007">
    <property type="entry name" value="L-threonine dehydratase catabolic TdcB"/>
    <property type="match status" value="1"/>
</dbReference>
<dbReference type="EMBL" id="BLKM01000575">
    <property type="protein sequence ID" value="GFG35730.1"/>
    <property type="molecule type" value="Genomic_DNA"/>
</dbReference>
<evidence type="ECO:0000256" key="3">
    <source>
        <dbReference type="ARBA" id="ARBA00022898"/>
    </source>
</evidence>
<keyword evidence="4" id="KW-0456">Lyase</keyword>
<feature type="domain" description="Tryptophan synthase beta chain-like PALP" evidence="7">
    <location>
        <begin position="65"/>
        <end position="337"/>
    </location>
</feature>
<dbReference type="InterPro" id="IPR036052">
    <property type="entry name" value="TrpB-like_PALP_sf"/>
</dbReference>
<dbReference type="PANTHER" id="PTHR48078:SF19">
    <property type="entry name" value="ACT DOMAIN-CONTAINING PROTEIN"/>
    <property type="match status" value="1"/>
</dbReference>
<evidence type="ECO:0000256" key="2">
    <source>
        <dbReference type="ARBA" id="ARBA00010869"/>
    </source>
</evidence>
<dbReference type="OrthoDB" id="4418812at2759"/>
<organism evidence="8 9">
    <name type="scientific">Coptotermes formosanus</name>
    <name type="common">Formosan subterranean termite</name>
    <dbReference type="NCBI Taxonomy" id="36987"/>
    <lineage>
        <taxon>Eukaryota</taxon>
        <taxon>Metazoa</taxon>
        <taxon>Ecdysozoa</taxon>
        <taxon>Arthropoda</taxon>
        <taxon>Hexapoda</taxon>
        <taxon>Insecta</taxon>
        <taxon>Pterygota</taxon>
        <taxon>Neoptera</taxon>
        <taxon>Polyneoptera</taxon>
        <taxon>Dictyoptera</taxon>
        <taxon>Blattodea</taxon>
        <taxon>Blattoidea</taxon>
        <taxon>Termitoidae</taxon>
        <taxon>Rhinotermitidae</taxon>
        <taxon>Coptotermes</taxon>
    </lineage>
</organism>
<dbReference type="GO" id="GO:0009097">
    <property type="term" value="P:isoleucine biosynthetic process"/>
    <property type="evidence" value="ECO:0007669"/>
    <property type="project" value="TreeGrafter"/>
</dbReference>
<proteinExistence type="inferred from homology"/>
<comment type="similarity">
    <text evidence="2">Belongs to the serine/threonine dehydratase family.</text>
</comment>
<dbReference type="InParanoid" id="A0A6L2PVR9"/>
<dbReference type="SUPFAM" id="SSF53686">
    <property type="entry name" value="Tryptophan synthase beta subunit-like PLP-dependent enzymes"/>
    <property type="match status" value="1"/>
</dbReference>